<sequence length="321" mass="34779">MTAQMLSRHTRLATSDLDQARAEVGRSFCPHELSLTERGGRLSMVHNAADVGGISVHYLRYGDEVRITPGRFEDFYLMQVPLKGQARVKVGDRVVASNRGYASLPSPSLPVDMIWSADCEQLLVHLPRRAVEAAAGASDGSTDVVFDPLVDLGSPAIRSWLRLVHLACDEAELGRGVLSSPLAASHFEQVIVSGLLAAQPNSSTLAPAPDSSTPVSRTVRAALVLIEECPERPWRVADLASEVGVSPRTLQEAFQRERGTTPLEELRRTRLARAHADLLDGSPESTTVTEVAARWGFFHLGRFSQTYRAAHGQAPSTTLAS</sequence>
<keyword evidence="2 5" id="KW-0238">DNA-binding</keyword>
<evidence type="ECO:0000256" key="3">
    <source>
        <dbReference type="ARBA" id="ARBA00023163"/>
    </source>
</evidence>
<evidence type="ECO:0000259" key="4">
    <source>
        <dbReference type="PROSITE" id="PS01124"/>
    </source>
</evidence>
<feature type="domain" description="HTH araC/xylS-type" evidence="4">
    <location>
        <begin position="220"/>
        <end position="321"/>
    </location>
</feature>
<dbReference type="InterPro" id="IPR018062">
    <property type="entry name" value="HTH_AraC-typ_CS"/>
</dbReference>
<dbReference type="PANTHER" id="PTHR46796">
    <property type="entry name" value="HTH-TYPE TRANSCRIPTIONAL ACTIVATOR RHAS-RELATED"/>
    <property type="match status" value="1"/>
</dbReference>
<keyword evidence="1" id="KW-0805">Transcription regulation</keyword>
<dbReference type="Pfam" id="PF14525">
    <property type="entry name" value="AraC_binding_2"/>
    <property type="match status" value="1"/>
</dbReference>
<evidence type="ECO:0000313" key="6">
    <source>
        <dbReference type="Proteomes" id="UP001239215"/>
    </source>
</evidence>
<dbReference type="InterPro" id="IPR018060">
    <property type="entry name" value="HTH_AraC"/>
</dbReference>
<dbReference type="AlphaFoldDB" id="A0AAJ1TYZ8"/>
<proteinExistence type="predicted"/>
<dbReference type="EMBL" id="JAUTAN010000001">
    <property type="protein sequence ID" value="MDQ1104830.1"/>
    <property type="molecule type" value="Genomic_DNA"/>
</dbReference>
<dbReference type="SUPFAM" id="SSF46689">
    <property type="entry name" value="Homeodomain-like"/>
    <property type="match status" value="2"/>
</dbReference>
<dbReference type="Proteomes" id="UP001239215">
    <property type="component" value="Unassembled WGS sequence"/>
</dbReference>
<accession>A0AAJ1TYZ8</accession>
<dbReference type="Pfam" id="PF12833">
    <property type="entry name" value="HTH_18"/>
    <property type="match status" value="1"/>
</dbReference>
<protein>
    <submittedName>
        <fullName evidence="5">AraC-like DNA-binding protein</fullName>
    </submittedName>
</protein>
<dbReference type="PANTHER" id="PTHR46796:SF12">
    <property type="entry name" value="HTH-TYPE DNA-BINDING TRANSCRIPTIONAL ACTIVATOR EUTR"/>
    <property type="match status" value="1"/>
</dbReference>
<keyword evidence="3" id="KW-0804">Transcription</keyword>
<dbReference type="SMART" id="SM00342">
    <property type="entry name" value="HTH_ARAC"/>
    <property type="match status" value="1"/>
</dbReference>
<evidence type="ECO:0000313" key="5">
    <source>
        <dbReference type="EMBL" id="MDQ1104830.1"/>
    </source>
</evidence>
<dbReference type="PROSITE" id="PS01124">
    <property type="entry name" value="HTH_ARAC_FAMILY_2"/>
    <property type="match status" value="1"/>
</dbReference>
<name>A0AAJ1TYZ8_9ACTN</name>
<organism evidence="5 6">
    <name type="scientific">Nocardioides zeae</name>
    <dbReference type="NCBI Taxonomy" id="1457234"/>
    <lineage>
        <taxon>Bacteria</taxon>
        <taxon>Bacillati</taxon>
        <taxon>Actinomycetota</taxon>
        <taxon>Actinomycetes</taxon>
        <taxon>Propionibacteriales</taxon>
        <taxon>Nocardioidaceae</taxon>
        <taxon>Nocardioides</taxon>
    </lineage>
</organism>
<comment type="caution">
    <text evidence="5">The sequence shown here is derived from an EMBL/GenBank/DDBJ whole genome shotgun (WGS) entry which is preliminary data.</text>
</comment>
<dbReference type="GO" id="GO:0043565">
    <property type="term" value="F:sequence-specific DNA binding"/>
    <property type="evidence" value="ECO:0007669"/>
    <property type="project" value="InterPro"/>
</dbReference>
<gene>
    <name evidence="5" type="ORF">QE405_002114</name>
</gene>
<dbReference type="InterPro" id="IPR035418">
    <property type="entry name" value="AraC-bd_2"/>
</dbReference>
<dbReference type="PROSITE" id="PS00041">
    <property type="entry name" value="HTH_ARAC_FAMILY_1"/>
    <property type="match status" value="1"/>
</dbReference>
<dbReference type="InterPro" id="IPR050204">
    <property type="entry name" value="AraC_XylS_family_regulators"/>
</dbReference>
<dbReference type="RefSeq" id="WP_307200521.1">
    <property type="nucleotide sequence ID" value="NZ_JAUTAN010000001.1"/>
</dbReference>
<evidence type="ECO:0000256" key="2">
    <source>
        <dbReference type="ARBA" id="ARBA00023125"/>
    </source>
</evidence>
<dbReference type="InterPro" id="IPR009057">
    <property type="entry name" value="Homeodomain-like_sf"/>
</dbReference>
<reference evidence="5" key="1">
    <citation type="submission" date="2023-07" db="EMBL/GenBank/DDBJ databases">
        <title>Functional and genomic diversity of the sorghum phyllosphere microbiome.</title>
        <authorList>
            <person name="Shade A."/>
        </authorList>
    </citation>
    <scope>NUCLEOTIDE SEQUENCE</scope>
    <source>
        <strain evidence="5">SORGH_AS_1067</strain>
    </source>
</reference>
<dbReference type="Gene3D" id="1.10.10.60">
    <property type="entry name" value="Homeodomain-like"/>
    <property type="match status" value="1"/>
</dbReference>
<dbReference type="GO" id="GO:0003700">
    <property type="term" value="F:DNA-binding transcription factor activity"/>
    <property type="evidence" value="ECO:0007669"/>
    <property type="project" value="InterPro"/>
</dbReference>
<evidence type="ECO:0000256" key="1">
    <source>
        <dbReference type="ARBA" id="ARBA00023015"/>
    </source>
</evidence>